<protein>
    <submittedName>
        <fullName evidence="3">PAS domain-containing protein</fullName>
    </submittedName>
</protein>
<feature type="transmembrane region" description="Helical" evidence="1">
    <location>
        <begin position="208"/>
        <end position="225"/>
    </location>
</feature>
<keyword evidence="1" id="KW-0472">Membrane</keyword>
<gene>
    <name evidence="3" type="ORF">D3H35_04420</name>
</gene>
<dbReference type="OrthoDB" id="9759607at2"/>
<feature type="transmembrane region" description="Helical" evidence="1">
    <location>
        <begin position="6"/>
        <end position="25"/>
    </location>
</feature>
<feature type="transmembrane region" description="Helical" evidence="1">
    <location>
        <begin position="37"/>
        <end position="56"/>
    </location>
</feature>
<feature type="transmembrane region" description="Helical" evidence="1">
    <location>
        <begin position="140"/>
        <end position="161"/>
    </location>
</feature>
<dbReference type="Pfam" id="PF13188">
    <property type="entry name" value="PAS_8"/>
    <property type="match status" value="1"/>
</dbReference>
<dbReference type="AlphaFoldDB" id="A0A398CQD3"/>
<accession>A0A398CQD3</accession>
<dbReference type="CDD" id="cd00130">
    <property type="entry name" value="PAS"/>
    <property type="match status" value="1"/>
</dbReference>
<evidence type="ECO:0000313" key="3">
    <source>
        <dbReference type="EMBL" id="RIE04733.1"/>
    </source>
</evidence>
<reference evidence="3 4" key="1">
    <citation type="submission" date="2018-09" db="EMBL/GenBank/DDBJ databases">
        <title>Cohnella cavernae sp. nov., isolated from a karst cave.</title>
        <authorList>
            <person name="Zhu H."/>
        </authorList>
    </citation>
    <scope>NUCLEOTIDE SEQUENCE [LARGE SCALE GENOMIC DNA]</scope>
    <source>
        <strain evidence="3 4">K2E09-144</strain>
    </source>
</reference>
<feature type="transmembrane region" description="Helical" evidence="1">
    <location>
        <begin position="68"/>
        <end position="89"/>
    </location>
</feature>
<dbReference type="EMBL" id="QXJM01000023">
    <property type="protein sequence ID" value="RIE04733.1"/>
    <property type="molecule type" value="Genomic_DNA"/>
</dbReference>
<comment type="caution">
    <text evidence="3">The sequence shown here is derived from an EMBL/GenBank/DDBJ whole genome shotgun (WGS) entry which is preliminary data.</text>
</comment>
<dbReference type="InterPro" id="IPR000014">
    <property type="entry name" value="PAS"/>
</dbReference>
<sequence length="313" mass="35953">MSLSQVIIPLFTHLLPVLFFVYMGVDVLLRNPGKVEHRLVSAIILCCMLLFMEEYVRNLLPIEYSPTLAAAWFSTVGIMIPGLGFHLFIKLARLKEKMPRIVYPYFFYLPAIIILINLLVDDSIISANEFYQEGLWKVPVYNQSYYIAMISSNVINFLYMIPLAKGRAKAGTRELKAIYNQLILGVTLSTLCNMVFGLIDYGSSLPPYPYLYGCVVWCFILRHTMKTYDFLNFMDKRYEKLFNLNPAAIMLVDLQGNIKEANPSAKQFFDSIGLEQANFYATLHDDFKNRIQAREAIANCEMTIWNEKKGGTF</sequence>
<keyword evidence="4" id="KW-1185">Reference proteome</keyword>
<dbReference type="Proteomes" id="UP000266340">
    <property type="component" value="Unassembled WGS sequence"/>
</dbReference>
<feature type="transmembrane region" description="Helical" evidence="1">
    <location>
        <begin position="101"/>
        <end position="120"/>
    </location>
</feature>
<proteinExistence type="predicted"/>
<evidence type="ECO:0000313" key="4">
    <source>
        <dbReference type="Proteomes" id="UP000266340"/>
    </source>
</evidence>
<name>A0A398CQD3_9BACL</name>
<dbReference type="RefSeq" id="WP_119147933.1">
    <property type="nucleotide sequence ID" value="NZ_QXJM01000023.1"/>
</dbReference>
<keyword evidence="1" id="KW-1133">Transmembrane helix</keyword>
<feature type="domain" description="PAS" evidence="2">
    <location>
        <begin position="237"/>
        <end position="284"/>
    </location>
</feature>
<evidence type="ECO:0000256" key="1">
    <source>
        <dbReference type="SAM" id="Phobius"/>
    </source>
</evidence>
<feature type="transmembrane region" description="Helical" evidence="1">
    <location>
        <begin position="182"/>
        <end position="202"/>
    </location>
</feature>
<evidence type="ECO:0000259" key="2">
    <source>
        <dbReference type="Pfam" id="PF13188"/>
    </source>
</evidence>
<organism evidence="3 4">
    <name type="scientific">Cohnella faecalis</name>
    <dbReference type="NCBI Taxonomy" id="2315694"/>
    <lineage>
        <taxon>Bacteria</taxon>
        <taxon>Bacillati</taxon>
        <taxon>Bacillota</taxon>
        <taxon>Bacilli</taxon>
        <taxon>Bacillales</taxon>
        <taxon>Paenibacillaceae</taxon>
        <taxon>Cohnella</taxon>
    </lineage>
</organism>
<keyword evidence="1" id="KW-0812">Transmembrane</keyword>